<protein>
    <submittedName>
        <fullName evidence="1">Uncharacterized protein</fullName>
    </submittedName>
</protein>
<dbReference type="EMBL" id="JBAMMX010000011">
    <property type="protein sequence ID" value="KAK6931388.1"/>
    <property type="molecule type" value="Genomic_DNA"/>
</dbReference>
<organism evidence="1 2">
    <name type="scientific">Dillenia turbinata</name>
    <dbReference type="NCBI Taxonomy" id="194707"/>
    <lineage>
        <taxon>Eukaryota</taxon>
        <taxon>Viridiplantae</taxon>
        <taxon>Streptophyta</taxon>
        <taxon>Embryophyta</taxon>
        <taxon>Tracheophyta</taxon>
        <taxon>Spermatophyta</taxon>
        <taxon>Magnoliopsida</taxon>
        <taxon>eudicotyledons</taxon>
        <taxon>Gunneridae</taxon>
        <taxon>Pentapetalae</taxon>
        <taxon>Dilleniales</taxon>
        <taxon>Dilleniaceae</taxon>
        <taxon>Dillenia</taxon>
    </lineage>
</organism>
<reference evidence="1 2" key="1">
    <citation type="submission" date="2023-12" db="EMBL/GenBank/DDBJ databases">
        <title>A high-quality genome assembly for Dillenia turbinata (Dilleniales).</title>
        <authorList>
            <person name="Chanderbali A."/>
        </authorList>
    </citation>
    <scope>NUCLEOTIDE SEQUENCE [LARGE SCALE GENOMIC DNA]</scope>
    <source>
        <strain evidence="1">LSX21</strain>
        <tissue evidence="1">Leaf</tissue>
    </source>
</reference>
<dbReference type="Proteomes" id="UP001370490">
    <property type="component" value="Unassembled WGS sequence"/>
</dbReference>
<name>A0AAN8VAJ6_9MAGN</name>
<gene>
    <name evidence="1" type="ORF">RJ641_003181</name>
</gene>
<sequence length="93" mass="10619">MLYLEVMQEATTSLELYLAALATVQVLRSCKGYIIQSDYREDSIQYRVPTSGNSKSCQQQFGRAYSSQYQLMHRAESTEILHQTISPITAYLT</sequence>
<evidence type="ECO:0000313" key="1">
    <source>
        <dbReference type="EMBL" id="KAK6931388.1"/>
    </source>
</evidence>
<comment type="caution">
    <text evidence="1">The sequence shown here is derived from an EMBL/GenBank/DDBJ whole genome shotgun (WGS) entry which is preliminary data.</text>
</comment>
<dbReference type="AlphaFoldDB" id="A0AAN8VAJ6"/>
<evidence type="ECO:0000313" key="2">
    <source>
        <dbReference type="Proteomes" id="UP001370490"/>
    </source>
</evidence>
<keyword evidence="2" id="KW-1185">Reference proteome</keyword>
<proteinExistence type="predicted"/>
<accession>A0AAN8VAJ6</accession>